<dbReference type="InterPro" id="IPR036388">
    <property type="entry name" value="WH-like_DNA-bd_sf"/>
</dbReference>
<dbReference type="RefSeq" id="WP_132632245.1">
    <property type="nucleotide sequence ID" value="NZ_SMLD01000058.1"/>
</dbReference>
<dbReference type="Proteomes" id="UP000295136">
    <property type="component" value="Unassembled WGS sequence"/>
</dbReference>
<dbReference type="EMBL" id="SMLD01000058">
    <property type="protein sequence ID" value="TDE47864.1"/>
    <property type="molecule type" value="Genomic_DNA"/>
</dbReference>
<evidence type="ECO:0000256" key="2">
    <source>
        <dbReference type="ARBA" id="ARBA00023125"/>
    </source>
</evidence>
<keyword evidence="2" id="KW-0238">DNA-binding</keyword>
<name>A0A4R5FDT4_9ACTN</name>
<evidence type="ECO:0000313" key="6">
    <source>
        <dbReference type="Proteomes" id="UP000295136"/>
    </source>
</evidence>
<sequence length="212" mass="23441">MAHGLELIGERWALLVVRELLLGPKRFTDLRTGLPGISADVLTQRLRELQEVGVLQRRKLAPPAGSWIYELTEWGAELEPTITRLGRWSSRSPSMRRDAAISVDSLILSLKALFDPHAAQELDLTLDLRLGEDQFRIKIANATIELTRGGTKQPDLTIETAPDTLAALLRNDRQLAEALTAGDLTLTGAEATAERFFNLFPPPEPATIAHHL</sequence>
<evidence type="ECO:0000256" key="3">
    <source>
        <dbReference type="ARBA" id="ARBA00023163"/>
    </source>
</evidence>
<dbReference type="Pfam" id="PF14864">
    <property type="entry name" value="Alkyl_sulf_C"/>
    <property type="match status" value="1"/>
</dbReference>
<dbReference type="SUPFAM" id="SSF55718">
    <property type="entry name" value="SCP-like"/>
    <property type="match status" value="1"/>
</dbReference>
<dbReference type="GO" id="GO:0003677">
    <property type="term" value="F:DNA binding"/>
    <property type="evidence" value="ECO:0007669"/>
    <property type="project" value="UniProtKB-KW"/>
</dbReference>
<dbReference type="InterPro" id="IPR036390">
    <property type="entry name" value="WH_DNA-bd_sf"/>
</dbReference>
<accession>A0A4R5FDT4</accession>
<evidence type="ECO:0000313" key="5">
    <source>
        <dbReference type="EMBL" id="TDE47864.1"/>
    </source>
</evidence>
<dbReference type="InterPro" id="IPR002577">
    <property type="entry name" value="HTH_HxlR"/>
</dbReference>
<dbReference type="InterPro" id="IPR036527">
    <property type="entry name" value="SCP2_sterol-bd_dom_sf"/>
</dbReference>
<dbReference type="PANTHER" id="PTHR33204:SF18">
    <property type="entry name" value="TRANSCRIPTIONAL REGULATORY PROTEIN"/>
    <property type="match status" value="1"/>
</dbReference>
<reference evidence="5 6" key="1">
    <citation type="submission" date="2019-03" db="EMBL/GenBank/DDBJ databases">
        <title>Draft genome sequences of novel Actinobacteria.</title>
        <authorList>
            <person name="Sahin N."/>
            <person name="Ay H."/>
            <person name="Saygin H."/>
        </authorList>
    </citation>
    <scope>NUCLEOTIDE SEQUENCE [LARGE SCALE GENOMIC DNA]</scope>
    <source>
        <strain evidence="5 6">6K102</strain>
    </source>
</reference>
<dbReference type="Gene3D" id="1.10.10.10">
    <property type="entry name" value="Winged helix-like DNA-binding domain superfamily/Winged helix DNA-binding domain"/>
    <property type="match status" value="1"/>
</dbReference>
<gene>
    <name evidence="5" type="ORF">E1295_22250</name>
</gene>
<feature type="domain" description="HTH hxlR-type" evidence="4">
    <location>
        <begin position="1"/>
        <end position="97"/>
    </location>
</feature>
<evidence type="ECO:0000259" key="4">
    <source>
        <dbReference type="PROSITE" id="PS51118"/>
    </source>
</evidence>
<keyword evidence="3" id="KW-0804">Transcription</keyword>
<keyword evidence="6" id="KW-1185">Reference proteome</keyword>
<dbReference type="Gene3D" id="3.30.1050.10">
    <property type="entry name" value="SCP2 sterol-binding domain"/>
    <property type="match status" value="1"/>
</dbReference>
<proteinExistence type="predicted"/>
<comment type="caution">
    <text evidence="5">The sequence shown here is derived from an EMBL/GenBank/DDBJ whole genome shotgun (WGS) entry which is preliminary data.</text>
</comment>
<dbReference type="PROSITE" id="PS51118">
    <property type="entry name" value="HTH_HXLR"/>
    <property type="match status" value="1"/>
</dbReference>
<dbReference type="PANTHER" id="PTHR33204">
    <property type="entry name" value="TRANSCRIPTIONAL REGULATOR, MARR FAMILY"/>
    <property type="match status" value="1"/>
</dbReference>
<keyword evidence="1" id="KW-0805">Transcription regulation</keyword>
<dbReference type="Pfam" id="PF01638">
    <property type="entry name" value="HxlR"/>
    <property type="match status" value="1"/>
</dbReference>
<dbReference type="SUPFAM" id="SSF46785">
    <property type="entry name" value="Winged helix' DNA-binding domain"/>
    <property type="match status" value="1"/>
</dbReference>
<dbReference type="AlphaFoldDB" id="A0A4R5FDT4"/>
<organism evidence="5 6">
    <name type="scientific">Nonomuraea mesophila</name>
    <dbReference type="NCBI Taxonomy" id="2530382"/>
    <lineage>
        <taxon>Bacteria</taxon>
        <taxon>Bacillati</taxon>
        <taxon>Actinomycetota</taxon>
        <taxon>Actinomycetes</taxon>
        <taxon>Streptosporangiales</taxon>
        <taxon>Streptosporangiaceae</taxon>
        <taxon>Nonomuraea</taxon>
    </lineage>
</organism>
<evidence type="ECO:0000256" key="1">
    <source>
        <dbReference type="ARBA" id="ARBA00023015"/>
    </source>
</evidence>
<protein>
    <submittedName>
        <fullName evidence="5">Transcriptional regulator</fullName>
    </submittedName>
</protein>
<dbReference type="InterPro" id="IPR029229">
    <property type="entry name" value="Alkyl_sulf_C"/>
</dbReference>